<dbReference type="PROSITE" id="PS50929">
    <property type="entry name" value="ABC_TM1F"/>
    <property type="match status" value="1"/>
</dbReference>
<keyword evidence="8 9" id="KW-0472">Membrane</keyword>
<dbReference type="GO" id="GO:0016887">
    <property type="term" value="F:ATP hydrolysis activity"/>
    <property type="evidence" value="ECO:0007669"/>
    <property type="project" value="InterPro"/>
</dbReference>
<dbReference type="PANTHER" id="PTHR43394">
    <property type="entry name" value="ATP-DEPENDENT PERMEASE MDL1, MITOCHONDRIAL"/>
    <property type="match status" value="1"/>
</dbReference>
<keyword evidence="4 9" id="KW-0812">Transmembrane</keyword>
<accession>A0A1I5XIU4</accession>
<dbReference type="CDD" id="cd18542">
    <property type="entry name" value="ABC_6TM_YknU_like"/>
    <property type="match status" value="1"/>
</dbReference>
<feature type="transmembrane region" description="Helical" evidence="9">
    <location>
        <begin position="158"/>
        <end position="174"/>
    </location>
</feature>
<dbReference type="InterPro" id="IPR036640">
    <property type="entry name" value="ABC1_TM_sf"/>
</dbReference>
<dbReference type="GO" id="GO:0005886">
    <property type="term" value="C:plasma membrane"/>
    <property type="evidence" value="ECO:0007669"/>
    <property type="project" value="UniProtKB-SubCell"/>
</dbReference>
<feature type="transmembrane region" description="Helical" evidence="9">
    <location>
        <begin position="54"/>
        <end position="75"/>
    </location>
</feature>
<reference evidence="12 13" key="1">
    <citation type="submission" date="2016-10" db="EMBL/GenBank/DDBJ databases">
        <authorList>
            <person name="de Groot N.N."/>
        </authorList>
    </citation>
    <scope>NUCLEOTIDE SEQUENCE [LARGE SCALE GENOMIC DNA]</scope>
    <source>
        <strain evidence="12 13">DSM 20678</strain>
    </source>
</reference>
<feature type="domain" description="ABC transporter" evidence="10">
    <location>
        <begin position="335"/>
        <end position="568"/>
    </location>
</feature>
<evidence type="ECO:0000256" key="3">
    <source>
        <dbReference type="ARBA" id="ARBA00022475"/>
    </source>
</evidence>
<evidence type="ECO:0000259" key="11">
    <source>
        <dbReference type="PROSITE" id="PS50929"/>
    </source>
</evidence>
<feature type="transmembrane region" description="Helical" evidence="9">
    <location>
        <begin position="242"/>
        <end position="261"/>
    </location>
</feature>
<feature type="transmembrane region" description="Helical" evidence="9">
    <location>
        <begin position="281"/>
        <end position="299"/>
    </location>
</feature>
<keyword evidence="13" id="KW-1185">Reference proteome</keyword>
<keyword evidence="7 9" id="KW-1133">Transmembrane helix</keyword>
<evidence type="ECO:0000256" key="8">
    <source>
        <dbReference type="ARBA" id="ARBA00023136"/>
    </source>
</evidence>
<comment type="subcellular location">
    <subcellularLocation>
        <location evidence="1">Cell membrane</location>
        <topology evidence="1">Multi-pass membrane protein</topology>
    </subcellularLocation>
</comment>
<dbReference type="InterPro" id="IPR039421">
    <property type="entry name" value="Type_1_exporter"/>
</dbReference>
<keyword evidence="3" id="KW-1003">Cell membrane</keyword>
<organism evidence="12 13">
    <name type="scientific">Caldicoprobacter faecalis</name>
    <dbReference type="NCBI Taxonomy" id="937334"/>
    <lineage>
        <taxon>Bacteria</taxon>
        <taxon>Bacillati</taxon>
        <taxon>Bacillota</taxon>
        <taxon>Clostridia</taxon>
        <taxon>Caldicoprobacterales</taxon>
        <taxon>Caldicoprobacteraceae</taxon>
        <taxon>Caldicoprobacter</taxon>
    </lineage>
</organism>
<dbReference type="FunFam" id="1.20.1560.10:FF:000011">
    <property type="entry name" value="Multidrug ABC transporter ATP-binding protein"/>
    <property type="match status" value="1"/>
</dbReference>
<dbReference type="Gene3D" id="1.20.1560.10">
    <property type="entry name" value="ABC transporter type 1, transmembrane domain"/>
    <property type="match status" value="1"/>
</dbReference>
<dbReference type="PROSITE" id="PS50893">
    <property type="entry name" value="ABC_TRANSPORTER_2"/>
    <property type="match status" value="1"/>
</dbReference>
<keyword evidence="2" id="KW-0813">Transport</keyword>
<dbReference type="InterPro" id="IPR027417">
    <property type="entry name" value="P-loop_NTPase"/>
</dbReference>
<feature type="transmembrane region" description="Helical" evidence="9">
    <location>
        <begin position="128"/>
        <end position="152"/>
    </location>
</feature>
<dbReference type="PROSITE" id="PS00211">
    <property type="entry name" value="ABC_TRANSPORTER_1"/>
    <property type="match status" value="1"/>
</dbReference>
<dbReference type="CDD" id="cd03251">
    <property type="entry name" value="ABCC_MsbA"/>
    <property type="match status" value="1"/>
</dbReference>
<dbReference type="PANTHER" id="PTHR43394:SF1">
    <property type="entry name" value="ATP-BINDING CASSETTE SUB-FAMILY B MEMBER 10, MITOCHONDRIAL"/>
    <property type="match status" value="1"/>
</dbReference>
<evidence type="ECO:0000313" key="12">
    <source>
        <dbReference type="EMBL" id="SFQ31874.1"/>
    </source>
</evidence>
<dbReference type="GO" id="GO:0005524">
    <property type="term" value="F:ATP binding"/>
    <property type="evidence" value="ECO:0007669"/>
    <property type="project" value="UniProtKB-KW"/>
</dbReference>
<evidence type="ECO:0000256" key="1">
    <source>
        <dbReference type="ARBA" id="ARBA00004651"/>
    </source>
</evidence>
<dbReference type="InterPro" id="IPR003593">
    <property type="entry name" value="AAA+_ATPase"/>
</dbReference>
<dbReference type="FunFam" id="3.40.50.300:FF:000221">
    <property type="entry name" value="Multidrug ABC transporter ATP-binding protein"/>
    <property type="match status" value="1"/>
</dbReference>
<dbReference type="SUPFAM" id="SSF90123">
    <property type="entry name" value="ABC transporter transmembrane region"/>
    <property type="match status" value="1"/>
</dbReference>
<keyword evidence="6 12" id="KW-0067">ATP-binding</keyword>
<dbReference type="Gene3D" id="3.40.50.300">
    <property type="entry name" value="P-loop containing nucleotide triphosphate hydrolases"/>
    <property type="match status" value="1"/>
</dbReference>
<evidence type="ECO:0000256" key="7">
    <source>
        <dbReference type="ARBA" id="ARBA00022989"/>
    </source>
</evidence>
<dbReference type="InterPro" id="IPR017871">
    <property type="entry name" value="ABC_transporter-like_CS"/>
</dbReference>
<protein>
    <submittedName>
        <fullName evidence="12">ATP-binding cassette, subfamily B</fullName>
    </submittedName>
</protein>
<evidence type="ECO:0000259" key="10">
    <source>
        <dbReference type="PROSITE" id="PS50893"/>
    </source>
</evidence>
<dbReference type="Pfam" id="PF00664">
    <property type="entry name" value="ABC_membrane"/>
    <property type="match status" value="1"/>
</dbReference>
<dbReference type="GO" id="GO:0015421">
    <property type="term" value="F:ABC-type oligopeptide transporter activity"/>
    <property type="evidence" value="ECO:0007669"/>
    <property type="project" value="TreeGrafter"/>
</dbReference>
<evidence type="ECO:0000256" key="4">
    <source>
        <dbReference type="ARBA" id="ARBA00022692"/>
    </source>
</evidence>
<feature type="transmembrane region" description="Helical" evidence="9">
    <location>
        <begin position="16"/>
        <end position="34"/>
    </location>
</feature>
<feature type="domain" description="ABC transmembrane type-1" evidence="11">
    <location>
        <begin position="19"/>
        <end position="301"/>
    </location>
</feature>
<evidence type="ECO:0000256" key="6">
    <source>
        <dbReference type="ARBA" id="ARBA00022840"/>
    </source>
</evidence>
<evidence type="ECO:0000256" key="5">
    <source>
        <dbReference type="ARBA" id="ARBA00022741"/>
    </source>
</evidence>
<dbReference type="Proteomes" id="UP000198577">
    <property type="component" value="Unassembled WGS sequence"/>
</dbReference>
<dbReference type="AlphaFoldDB" id="A0A1I5XIU4"/>
<gene>
    <name evidence="12" type="ORF">SAMN05444406_1276</name>
</gene>
<dbReference type="STRING" id="937334.SAMN05444406_1276"/>
<evidence type="ECO:0000256" key="2">
    <source>
        <dbReference type="ARBA" id="ARBA00022448"/>
    </source>
</evidence>
<name>A0A1I5XIU4_9FIRM</name>
<keyword evidence="5" id="KW-0547">Nucleotide-binding</keyword>
<sequence length="583" mass="65822">MDILKRIMGYAWRYKWRLIAATVFLLLLIGLNLVTPYLSKILVDDVIRGGRRSLLLPILLAILGCAVCKGIFLYIRSYLFEDVSQRCLYDLRNSMYTHLQELSFSFYDDNRIGELMSRMTGDIEGIRMFLVVGLPILLENAIYFIGTSIVLFSMNVKLALVTLAILPFIGWTAFKLNKNIGPAYSEIREQQANLSTAAQENIAGVRVVRAFAREDYEIAKFKKENRLNMEKNINAGFIWSKYFPLIEFLSGFCAVALIGYGGWMVATGEISLGTVVAFNGYLWMLIMPVRMLGWIVNVISQAIISGKRVFNVLDTGSSIKEKEDAYCPSEFRGDVVFENVSFCYKEQPVLFNININAPAGKTIGIMGATGAGKTSIINLIARFYDVTAGRVLVDGVDVRDWKLSALRSQIGIVMQDVFLFSDTVEGNILYGNPNATREEVIEAAKIACAHDFIMEMPQGYDTIIGERGVGLSGGQKQRIAIARAIIKNPKILIMDDCTSAVDMETEYQIQQALQKLMKGRTTFIIAHRISSVRNADEIIFLENGKIVERGTHEELLAKRGRYYELYRQQYKDFEEFQPKRQVM</sequence>
<dbReference type="SUPFAM" id="SSF52540">
    <property type="entry name" value="P-loop containing nucleoside triphosphate hydrolases"/>
    <property type="match status" value="1"/>
</dbReference>
<evidence type="ECO:0000313" key="13">
    <source>
        <dbReference type="Proteomes" id="UP000198577"/>
    </source>
</evidence>
<dbReference type="InterPro" id="IPR011527">
    <property type="entry name" value="ABC1_TM_dom"/>
</dbReference>
<evidence type="ECO:0000256" key="9">
    <source>
        <dbReference type="SAM" id="Phobius"/>
    </source>
</evidence>
<dbReference type="OrthoDB" id="9762778at2"/>
<dbReference type="Pfam" id="PF00005">
    <property type="entry name" value="ABC_tran"/>
    <property type="match status" value="1"/>
</dbReference>
<dbReference type="RefSeq" id="WP_092282610.1">
    <property type="nucleotide sequence ID" value="NZ_FOXR01000027.1"/>
</dbReference>
<proteinExistence type="predicted"/>
<dbReference type="EMBL" id="FOXR01000027">
    <property type="protein sequence ID" value="SFQ31874.1"/>
    <property type="molecule type" value="Genomic_DNA"/>
</dbReference>
<dbReference type="InterPro" id="IPR003439">
    <property type="entry name" value="ABC_transporter-like_ATP-bd"/>
</dbReference>
<dbReference type="SMART" id="SM00382">
    <property type="entry name" value="AAA"/>
    <property type="match status" value="1"/>
</dbReference>